<name>A0AB34IV00_PRYPA</name>
<keyword evidence="2" id="KW-1185">Reference proteome</keyword>
<accession>A0AB34IV00</accession>
<reference evidence="1 2" key="1">
    <citation type="journal article" date="2024" name="Science">
        <title>Giant polyketide synthase enzymes in the biosynthesis of giant marine polyether toxins.</title>
        <authorList>
            <person name="Fallon T.R."/>
            <person name="Shende V.V."/>
            <person name="Wierzbicki I.H."/>
            <person name="Pendleton A.L."/>
            <person name="Watervoot N.F."/>
            <person name="Auber R.P."/>
            <person name="Gonzalez D.J."/>
            <person name="Wisecaver J.H."/>
            <person name="Moore B.S."/>
        </authorList>
    </citation>
    <scope>NUCLEOTIDE SEQUENCE [LARGE SCALE GENOMIC DNA]</scope>
    <source>
        <strain evidence="1 2">12B1</strain>
    </source>
</reference>
<dbReference type="EMBL" id="JBGBPQ010000018">
    <property type="protein sequence ID" value="KAL1507021.1"/>
    <property type="molecule type" value="Genomic_DNA"/>
</dbReference>
<gene>
    <name evidence="1" type="ORF">AB1Y20_007883</name>
</gene>
<protein>
    <recommendedName>
        <fullName evidence="3">Proteasome assembly chaperone 1</fullName>
    </recommendedName>
</protein>
<sequence length="154" mass="16245">MSQDPAAVEVESLGNSASFVTSAAQFLLDPDDGLLLRRTTGRLPLMDSSYLNPSTSLCLGSTTTAKAILESKRPLLSSVSASSGSLLALSATKSLPSFAVVLCVPEPRCRVTKLELLEPFLLALRRSTSPPPMSIKLVGLLLKVTKTLSASRVT</sequence>
<evidence type="ECO:0000313" key="1">
    <source>
        <dbReference type="EMBL" id="KAL1507021.1"/>
    </source>
</evidence>
<dbReference type="AlphaFoldDB" id="A0AB34IV00"/>
<organism evidence="1 2">
    <name type="scientific">Prymnesium parvum</name>
    <name type="common">Toxic golden alga</name>
    <dbReference type="NCBI Taxonomy" id="97485"/>
    <lineage>
        <taxon>Eukaryota</taxon>
        <taxon>Haptista</taxon>
        <taxon>Haptophyta</taxon>
        <taxon>Prymnesiophyceae</taxon>
        <taxon>Prymnesiales</taxon>
        <taxon>Prymnesiaceae</taxon>
        <taxon>Prymnesium</taxon>
    </lineage>
</organism>
<evidence type="ECO:0008006" key="3">
    <source>
        <dbReference type="Google" id="ProtNLM"/>
    </source>
</evidence>
<comment type="caution">
    <text evidence="1">The sequence shown here is derived from an EMBL/GenBank/DDBJ whole genome shotgun (WGS) entry which is preliminary data.</text>
</comment>
<evidence type="ECO:0000313" key="2">
    <source>
        <dbReference type="Proteomes" id="UP001515480"/>
    </source>
</evidence>
<proteinExistence type="predicted"/>
<dbReference type="Proteomes" id="UP001515480">
    <property type="component" value="Unassembled WGS sequence"/>
</dbReference>